<protein>
    <submittedName>
        <fullName evidence="1">Uncharacterized protein</fullName>
    </submittedName>
</protein>
<reference evidence="1 2" key="1">
    <citation type="journal article" date="2010" name="BMC Genomics">
        <title>Genome sequence of the pattern forming Paenibacillus vortex bacterium reveals potential for thriving in complex environments.</title>
        <authorList>
            <person name="Sirota-Madi A."/>
            <person name="Olender T."/>
            <person name="Helman Y."/>
            <person name="Ingham C."/>
            <person name="Brainis I."/>
            <person name="Roth D."/>
            <person name="Hagi E."/>
            <person name="Brodsky L."/>
            <person name="Leshkowitz D."/>
            <person name="Galatenko V."/>
            <person name="Nikolaev V."/>
            <person name="Mugasimangalam R.C."/>
            <person name="Bransburg-Zabary S."/>
            <person name="Gutnick D.L."/>
            <person name="Lancet D."/>
            <person name="Ben-Jacob E."/>
        </authorList>
    </citation>
    <scope>NUCLEOTIDE SEQUENCE [LARGE SCALE GENOMIC DNA]</scope>
    <source>
        <strain evidence="1 2">V453</strain>
    </source>
</reference>
<dbReference type="AlphaFoldDB" id="A0A2R9SVV9"/>
<evidence type="ECO:0000313" key="1">
    <source>
        <dbReference type="EMBL" id="EFU41494.1"/>
    </source>
</evidence>
<dbReference type="Proteomes" id="UP000003094">
    <property type="component" value="Unassembled WGS sequence"/>
</dbReference>
<sequence length="49" mass="5599">MKAKESARTSDTLSRLLTLSGQILTKKKSIYQYEQKIETIITRANAQLK</sequence>
<evidence type="ECO:0000313" key="2">
    <source>
        <dbReference type="Proteomes" id="UP000003094"/>
    </source>
</evidence>
<organism evidence="1 2">
    <name type="scientific">Paenibacillus vortex V453</name>
    <dbReference type="NCBI Taxonomy" id="715225"/>
    <lineage>
        <taxon>Bacteria</taxon>
        <taxon>Bacillati</taxon>
        <taxon>Bacillota</taxon>
        <taxon>Bacilli</taxon>
        <taxon>Bacillales</taxon>
        <taxon>Paenibacillaceae</taxon>
        <taxon>Paenibacillus</taxon>
    </lineage>
</organism>
<dbReference type="EMBL" id="ADHJ01000020">
    <property type="protein sequence ID" value="EFU41494.1"/>
    <property type="molecule type" value="Genomic_DNA"/>
</dbReference>
<name>A0A2R9SVV9_9BACL</name>
<accession>A0A2R9SVV9</accession>
<gene>
    <name evidence="1" type="ORF">PVOR_14094</name>
</gene>
<dbReference type="RefSeq" id="WP_006209591.1">
    <property type="nucleotide sequence ID" value="NZ_ADHJ01000020.1"/>
</dbReference>
<proteinExistence type="predicted"/>
<dbReference type="KEGG" id="pvo:PVOR_14094"/>
<keyword evidence="2" id="KW-1185">Reference proteome</keyword>
<comment type="caution">
    <text evidence="1">The sequence shown here is derived from an EMBL/GenBank/DDBJ whole genome shotgun (WGS) entry which is preliminary data.</text>
</comment>